<accession>A0ABR1Y7N4</accession>
<feature type="compositionally biased region" description="Low complexity" evidence="1">
    <location>
        <begin position="8"/>
        <end position="19"/>
    </location>
</feature>
<evidence type="ECO:0000256" key="1">
    <source>
        <dbReference type="SAM" id="MobiDB-lite"/>
    </source>
</evidence>
<protein>
    <submittedName>
        <fullName evidence="2">Uncharacterized protein</fullName>
    </submittedName>
</protein>
<feature type="compositionally biased region" description="Basic and acidic residues" evidence="1">
    <location>
        <begin position="606"/>
        <end position="652"/>
    </location>
</feature>
<feature type="compositionally biased region" description="Polar residues" evidence="1">
    <location>
        <begin position="343"/>
        <end position="373"/>
    </location>
</feature>
<feature type="region of interest" description="Disordered" evidence="1">
    <location>
        <begin position="1"/>
        <end position="28"/>
    </location>
</feature>
<feature type="compositionally biased region" description="Low complexity" evidence="1">
    <location>
        <begin position="575"/>
        <end position="605"/>
    </location>
</feature>
<gene>
    <name evidence="2" type="ORF">IWX90DRAFT_422034</name>
</gene>
<keyword evidence="3" id="KW-1185">Reference proteome</keyword>
<proteinExistence type="predicted"/>
<feature type="compositionally biased region" description="Basic and acidic residues" evidence="1">
    <location>
        <begin position="312"/>
        <end position="327"/>
    </location>
</feature>
<evidence type="ECO:0000313" key="2">
    <source>
        <dbReference type="EMBL" id="KAK8177820.1"/>
    </source>
</evidence>
<name>A0ABR1Y7N4_9PEZI</name>
<feature type="compositionally biased region" description="Low complexity" evidence="1">
    <location>
        <begin position="550"/>
        <end position="565"/>
    </location>
</feature>
<dbReference type="EMBL" id="JBBWUH010000001">
    <property type="protein sequence ID" value="KAK8177820.1"/>
    <property type="molecule type" value="Genomic_DNA"/>
</dbReference>
<feature type="region of interest" description="Disordered" evidence="1">
    <location>
        <begin position="46"/>
        <end position="127"/>
    </location>
</feature>
<feature type="compositionally biased region" description="Polar residues" evidence="1">
    <location>
        <begin position="797"/>
        <end position="816"/>
    </location>
</feature>
<feature type="compositionally biased region" description="Basic and acidic residues" evidence="1">
    <location>
        <begin position="188"/>
        <end position="205"/>
    </location>
</feature>
<evidence type="ECO:0000313" key="3">
    <source>
        <dbReference type="Proteomes" id="UP001456524"/>
    </source>
</evidence>
<feature type="compositionally biased region" description="Polar residues" evidence="1">
    <location>
        <begin position="704"/>
        <end position="714"/>
    </location>
</feature>
<feature type="compositionally biased region" description="Polar residues" evidence="1">
    <location>
        <begin position="441"/>
        <end position="454"/>
    </location>
</feature>
<feature type="compositionally biased region" description="Low complexity" evidence="1">
    <location>
        <begin position="295"/>
        <end position="311"/>
    </location>
</feature>
<feature type="compositionally biased region" description="Polar residues" evidence="1">
    <location>
        <begin position="98"/>
        <end position="120"/>
    </location>
</feature>
<sequence>MPVTCNKSLPLTSHSISPSLSPPAPLSLHHHRDTMEKIKNIFNPGHKQDEEILYGSPSAQRPDSPTAGRAHTKPAADSSAQPQDSLNKAVEPEESRHANTTPLEATSAVSGTGKLSTPAQPATDGISAASVRSGVIGEAPQVKRFTDSELPVGSAGTSLPIAAGTAAGLVPTDESLSTSKEPSTPLRGSDRQADVPQHDHLDSNRGAETWQPDAPTPGPYIPGAFPITPQPYTQDRQLGSRDATIDPAGHTENTTGDALYDDHRSGSGTAGVSAVPGHDSGSTQTDSGNHHARDAAAGVVGAGVATAAATAAHEETGPASKTVDKHHSNVANVLDPTVLPQPDKQQGHQAIPSTETGTGPASKTVGRHSSNIANVIDPTVLPQPEKQTKHVTSGPHKSDMLNRLDPRVKSSESKDEQTGHGKDPAVAAGAYTADKTHHETPQTFQNASTTNAPTSQPPMIATTAGRGWHGGPTGTAVAAAGNSPPHSNSSPKSPRQEGASHPAQPHFEPGPALAGGGALAGAAAVYEYEKHKSHKADHGSHDASPGQLDTTTAQPTSTSPQATSSPDKHHYGRDAAIGCAGAAGVVASKHSSNPSDSSDPSATSPKSDKERSKEEKKHEKELAKEAKKREKDLAKEQKKAEKEQEKILAKEEKKHHHGLLGFLHRDKHKDSEGQGDQLDGTRDDVDGTSGAAATSAEIPIVGNPTPTRVSSLSGRNRLHKDPPKDFAAKAAQDNGHGNGQAVHDEKHSTEYPSHGYGPGVGPSDDSHDPSGSYGYGNDYDYNRYGYGYSNEEERESALQQGGTVPNVAGSNAHTAF</sequence>
<feature type="compositionally biased region" description="Low complexity" evidence="1">
    <location>
        <begin position="769"/>
        <end position="789"/>
    </location>
</feature>
<reference evidence="2 3" key="1">
    <citation type="journal article" date="2022" name="G3 (Bethesda)">
        <title>Enemy or ally: a genomic approach to elucidate the lifestyle of Phyllosticta citrichinaensis.</title>
        <authorList>
            <person name="Buijs V.A."/>
            <person name="Groenewald J.Z."/>
            <person name="Haridas S."/>
            <person name="LaButti K.M."/>
            <person name="Lipzen A."/>
            <person name="Martin F.M."/>
            <person name="Barry K."/>
            <person name="Grigoriev I.V."/>
            <person name="Crous P.W."/>
            <person name="Seidl M.F."/>
        </authorList>
    </citation>
    <scope>NUCLEOTIDE SEQUENCE [LARGE SCALE GENOMIC DNA]</scope>
    <source>
        <strain evidence="2 3">CBS 129764</strain>
    </source>
</reference>
<dbReference type="Proteomes" id="UP001456524">
    <property type="component" value="Unassembled WGS sequence"/>
</dbReference>
<comment type="caution">
    <text evidence="2">The sequence shown here is derived from an EMBL/GenBank/DDBJ whole genome shotgun (WGS) entry which is preliminary data.</text>
</comment>
<organism evidence="2 3">
    <name type="scientific">Phyllosticta citrichinensis</name>
    <dbReference type="NCBI Taxonomy" id="1130410"/>
    <lineage>
        <taxon>Eukaryota</taxon>
        <taxon>Fungi</taxon>
        <taxon>Dikarya</taxon>
        <taxon>Ascomycota</taxon>
        <taxon>Pezizomycotina</taxon>
        <taxon>Dothideomycetes</taxon>
        <taxon>Dothideomycetes incertae sedis</taxon>
        <taxon>Botryosphaeriales</taxon>
        <taxon>Phyllostictaceae</taxon>
        <taxon>Phyllosticta</taxon>
    </lineage>
</organism>
<feature type="compositionally biased region" description="Basic and acidic residues" evidence="1">
    <location>
        <begin position="396"/>
        <end position="423"/>
    </location>
</feature>
<feature type="compositionally biased region" description="Low complexity" evidence="1">
    <location>
        <begin position="474"/>
        <end position="493"/>
    </location>
</feature>
<feature type="region of interest" description="Disordered" evidence="1">
    <location>
        <begin position="139"/>
        <end position="816"/>
    </location>
</feature>